<dbReference type="EMBL" id="JAHRIP010000320">
    <property type="protein sequence ID" value="MEQ2279157.1"/>
    <property type="molecule type" value="Genomic_DNA"/>
</dbReference>
<reference evidence="2 3" key="1">
    <citation type="submission" date="2021-06" db="EMBL/GenBank/DDBJ databases">
        <authorList>
            <person name="Palmer J.M."/>
        </authorList>
    </citation>
    <scope>NUCLEOTIDE SEQUENCE [LARGE SCALE GENOMIC DNA]</scope>
    <source>
        <strain evidence="2 3">AS_MEX2019</strain>
        <tissue evidence="2">Muscle</tissue>
    </source>
</reference>
<accession>A0ABV0XCH3</accession>
<name>A0ABV0XCH3_9TELE</name>
<keyword evidence="3" id="KW-1185">Reference proteome</keyword>
<gene>
    <name evidence="2" type="ORF">AMECASPLE_006579</name>
</gene>
<evidence type="ECO:0000256" key="1">
    <source>
        <dbReference type="SAM" id="MobiDB-lite"/>
    </source>
</evidence>
<comment type="caution">
    <text evidence="2">The sequence shown here is derived from an EMBL/GenBank/DDBJ whole genome shotgun (WGS) entry which is preliminary data.</text>
</comment>
<feature type="region of interest" description="Disordered" evidence="1">
    <location>
        <begin position="1"/>
        <end position="21"/>
    </location>
</feature>
<protein>
    <submittedName>
        <fullName evidence="2">Uncharacterized protein</fullName>
    </submittedName>
</protein>
<proteinExistence type="predicted"/>
<sequence>MRAPDAGDTNSVGDKHLGRTPRLQKFLTAATRFSEGKAGFGIEHISSDLVQWQRAQHHGGGFSQPDGFYRGKYVSNA</sequence>
<evidence type="ECO:0000313" key="2">
    <source>
        <dbReference type="EMBL" id="MEQ2279157.1"/>
    </source>
</evidence>
<evidence type="ECO:0000313" key="3">
    <source>
        <dbReference type="Proteomes" id="UP001469553"/>
    </source>
</evidence>
<organism evidence="2 3">
    <name type="scientific">Ameca splendens</name>
    <dbReference type="NCBI Taxonomy" id="208324"/>
    <lineage>
        <taxon>Eukaryota</taxon>
        <taxon>Metazoa</taxon>
        <taxon>Chordata</taxon>
        <taxon>Craniata</taxon>
        <taxon>Vertebrata</taxon>
        <taxon>Euteleostomi</taxon>
        <taxon>Actinopterygii</taxon>
        <taxon>Neopterygii</taxon>
        <taxon>Teleostei</taxon>
        <taxon>Neoteleostei</taxon>
        <taxon>Acanthomorphata</taxon>
        <taxon>Ovalentaria</taxon>
        <taxon>Atherinomorphae</taxon>
        <taxon>Cyprinodontiformes</taxon>
        <taxon>Goodeidae</taxon>
        <taxon>Ameca</taxon>
    </lineage>
</organism>
<dbReference type="Proteomes" id="UP001469553">
    <property type="component" value="Unassembled WGS sequence"/>
</dbReference>
<feature type="region of interest" description="Disordered" evidence="1">
    <location>
        <begin position="57"/>
        <end position="77"/>
    </location>
</feature>